<dbReference type="AlphaFoldDB" id="A0A6A6GRJ1"/>
<dbReference type="Proteomes" id="UP000800092">
    <property type="component" value="Unassembled WGS sequence"/>
</dbReference>
<proteinExistence type="predicted"/>
<accession>A0A6A6GRJ1</accession>
<name>A0A6A6GRJ1_VIRVR</name>
<protein>
    <submittedName>
        <fullName evidence="1">Uncharacterized protein</fullName>
    </submittedName>
</protein>
<gene>
    <name evidence="1" type="ORF">EV356DRAFT_538325</name>
</gene>
<keyword evidence="2" id="KW-1185">Reference proteome</keyword>
<evidence type="ECO:0000313" key="1">
    <source>
        <dbReference type="EMBL" id="KAF2228362.1"/>
    </source>
</evidence>
<organism evidence="1 2">
    <name type="scientific">Viridothelium virens</name>
    <name type="common">Speckled blister lichen</name>
    <name type="synonym">Trypethelium virens</name>
    <dbReference type="NCBI Taxonomy" id="1048519"/>
    <lineage>
        <taxon>Eukaryota</taxon>
        <taxon>Fungi</taxon>
        <taxon>Dikarya</taxon>
        <taxon>Ascomycota</taxon>
        <taxon>Pezizomycotina</taxon>
        <taxon>Dothideomycetes</taxon>
        <taxon>Dothideomycetes incertae sedis</taxon>
        <taxon>Trypetheliales</taxon>
        <taxon>Trypetheliaceae</taxon>
        <taxon>Viridothelium</taxon>
    </lineage>
</organism>
<dbReference type="EMBL" id="ML992165">
    <property type="protein sequence ID" value="KAF2228362.1"/>
    <property type="molecule type" value="Genomic_DNA"/>
</dbReference>
<feature type="non-terminal residue" evidence="1">
    <location>
        <position position="1"/>
    </location>
</feature>
<evidence type="ECO:0000313" key="2">
    <source>
        <dbReference type="Proteomes" id="UP000800092"/>
    </source>
</evidence>
<reference evidence="1" key="1">
    <citation type="journal article" date="2020" name="Stud. Mycol.">
        <title>101 Dothideomycetes genomes: a test case for predicting lifestyles and emergence of pathogens.</title>
        <authorList>
            <person name="Haridas S."/>
            <person name="Albert R."/>
            <person name="Binder M."/>
            <person name="Bloem J."/>
            <person name="Labutti K."/>
            <person name="Salamov A."/>
            <person name="Andreopoulos B."/>
            <person name="Baker S."/>
            <person name="Barry K."/>
            <person name="Bills G."/>
            <person name="Bluhm B."/>
            <person name="Cannon C."/>
            <person name="Castanera R."/>
            <person name="Culley D."/>
            <person name="Daum C."/>
            <person name="Ezra D."/>
            <person name="Gonzalez J."/>
            <person name="Henrissat B."/>
            <person name="Kuo A."/>
            <person name="Liang C."/>
            <person name="Lipzen A."/>
            <person name="Lutzoni F."/>
            <person name="Magnuson J."/>
            <person name="Mondo S."/>
            <person name="Nolan M."/>
            <person name="Ohm R."/>
            <person name="Pangilinan J."/>
            <person name="Park H.-J."/>
            <person name="Ramirez L."/>
            <person name="Alfaro M."/>
            <person name="Sun H."/>
            <person name="Tritt A."/>
            <person name="Yoshinaga Y."/>
            <person name="Zwiers L.-H."/>
            <person name="Turgeon B."/>
            <person name="Goodwin S."/>
            <person name="Spatafora J."/>
            <person name="Crous P."/>
            <person name="Grigoriev I."/>
        </authorList>
    </citation>
    <scope>NUCLEOTIDE SEQUENCE</scope>
    <source>
        <strain evidence="1">Tuck. ex Michener</strain>
    </source>
</reference>
<sequence length="58" mass="5627">IITIITTMAAPAAPTAPAAPAAPAPPVAAVLTASLFRPGPAPVLGVGEQQLAPLTYNP</sequence>